<feature type="compositionally biased region" description="Basic and acidic residues" evidence="1">
    <location>
        <begin position="1"/>
        <end position="23"/>
    </location>
</feature>
<protein>
    <submittedName>
        <fullName evidence="2">Uncharacterized protein</fullName>
    </submittedName>
</protein>
<feature type="region of interest" description="Disordered" evidence="1">
    <location>
        <begin position="1"/>
        <end position="39"/>
    </location>
</feature>
<reference evidence="2 3" key="1">
    <citation type="submission" date="2013-06" db="EMBL/GenBank/DDBJ databases">
        <title>Rumen cellulosomics: divergent fiber-degrading strategies revealed by comparative genome-wide analysis of six Ruminococcal strains.</title>
        <authorList>
            <person name="Dassa B."/>
            <person name="Borovok I."/>
            <person name="Lamed R."/>
            <person name="Flint H."/>
            <person name="Yeoman C.J."/>
            <person name="White B."/>
            <person name="Bayer E.A."/>
        </authorList>
    </citation>
    <scope>NUCLEOTIDE SEQUENCE [LARGE SCALE GENOMIC DNA]</scope>
    <source>
        <strain evidence="2 3">SY3</strain>
    </source>
</reference>
<dbReference type="AlphaFoldDB" id="A0A011VTG4"/>
<evidence type="ECO:0000313" key="3">
    <source>
        <dbReference type="Proteomes" id="UP000021369"/>
    </source>
</evidence>
<sequence>MRKKDATNVPKGDLKTPKQDLTIRNKGGRPRKEKSDQPKSIWELHKEMNDKKSSSVTRKCISCGMETNSESRFPYAESNIYMSNGHRLPICSNCLNALYNIEDMKYESHRETYRRLCMMFDLYYSDKMADYAYRDSTDNTRMTIYCKKIHTPAYFGKTYSDTIAEDGGLFLSREVETEPKVEEPIEPVDPDNDIEIPQEVKDFWGFGMQNKQYHFLDVKYKAWLQKVDATNDPAYESILQNVCRLELQIQEAMADGGDISKLSREYNSLLGSLKLQPKQNDVKEMTDSMCFGNLIKEWEDNEPIPEPEEQFKDVDGIGHYISVWFLGHLCKMMGVKGSYDKVFDEYREEVAKYTVEKPEYDEEDEGGKFKGLFSPTAKEDG</sequence>
<dbReference type="EMBL" id="JEOB01000004">
    <property type="protein sequence ID" value="EXM38511.1"/>
    <property type="molecule type" value="Genomic_DNA"/>
</dbReference>
<gene>
    <name evidence="2" type="ORF">RASY3_14340</name>
</gene>
<organism evidence="2 3">
    <name type="scientific">Ruminococcus albus SY3</name>
    <dbReference type="NCBI Taxonomy" id="1341156"/>
    <lineage>
        <taxon>Bacteria</taxon>
        <taxon>Bacillati</taxon>
        <taxon>Bacillota</taxon>
        <taxon>Clostridia</taxon>
        <taxon>Eubacteriales</taxon>
        <taxon>Oscillospiraceae</taxon>
        <taxon>Ruminococcus</taxon>
    </lineage>
</organism>
<evidence type="ECO:0000313" key="2">
    <source>
        <dbReference type="EMBL" id="EXM38511.1"/>
    </source>
</evidence>
<keyword evidence="3" id="KW-1185">Reference proteome</keyword>
<dbReference type="PATRIC" id="fig|1341156.4.peg.2528"/>
<feature type="region of interest" description="Disordered" evidence="1">
    <location>
        <begin position="357"/>
        <end position="381"/>
    </location>
</feature>
<name>A0A011VTG4_RUMAL</name>
<accession>A0A011VTG4</accession>
<dbReference type="Proteomes" id="UP000021369">
    <property type="component" value="Unassembled WGS sequence"/>
</dbReference>
<comment type="caution">
    <text evidence="2">The sequence shown here is derived from an EMBL/GenBank/DDBJ whole genome shotgun (WGS) entry which is preliminary data.</text>
</comment>
<evidence type="ECO:0000256" key="1">
    <source>
        <dbReference type="SAM" id="MobiDB-lite"/>
    </source>
</evidence>
<proteinExistence type="predicted"/>